<name>A0A562KMS2_SPHWJ</name>
<dbReference type="PANTHER" id="PTHR43201:SF5">
    <property type="entry name" value="MEDIUM-CHAIN ACYL-COA LIGASE ACSF2, MITOCHONDRIAL"/>
    <property type="match status" value="1"/>
</dbReference>
<dbReference type="InterPro" id="IPR000873">
    <property type="entry name" value="AMP-dep_synth/lig_dom"/>
</dbReference>
<feature type="domain" description="AMP-dependent synthetase/ligase" evidence="3">
    <location>
        <begin position="8"/>
        <end position="364"/>
    </location>
</feature>
<evidence type="ECO:0000313" key="5">
    <source>
        <dbReference type="EMBL" id="TWH96674.1"/>
    </source>
</evidence>
<accession>A0A562KMS2</accession>
<dbReference type="Pfam" id="PF13193">
    <property type="entry name" value="AMP-binding_C"/>
    <property type="match status" value="1"/>
</dbReference>
<dbReference type="RefSeq" id="WP_021245992.1">
    <property type="nucleotide sequence ID" value="NZ_JACIIY010000009.1"/>
</dbReference>
<dbReference type="AlphaFoldDB" id="A0A562KMS2"/>
<dbReference type="InterPro" id="IPR045851">
    <property type="entry name" value="AMP-bd_C_sf"/>
</dbReference>
<dbReference type="GO" id="GO:0031956">
    <property type="term" value="F:medium-chain fatty acid-CoA ligase activity"/>
    <property type="evidence" value="ECO:0007669"/>
    <property type="project" value="TreeGrafter"/>
</dbReference>
<evidence type="ECO:0000256" key="1">
    <source>
        <dbReference type="ARBA" id="ARBA00006432"/>
    </source>
</evidence>
<dbReference type="GO" id="GO:0006631">
    <property type="term" value="P:fatty acid metabolic process"/>
    <property type="evidence" value="ECO:0007669"/>
    <property type="project" value="TreeGrafter"/>
</dbReference>
<keyword evidence="6" id="KW-1185">Reference proteome</keyword>
<dbReference type="Pfam" id="PF00501">
    <property type="entry name" value="AMP-binding"/>
    <property type="match status" value="1"/>
</dbReference>
<sequence length="498" mass="53884">MNISLVLQMAADTFPDRIALTHNGVHYSYGRLYASAQAAAARIVESGAAYVSYLGESSPATVVALFGAAMAGKPFAPLNYRLTVPETNRLIERLFPVFLITDLDKAASVPDGAARVLMTGPEFLAATASEEPGEWDAPQDEEGVAVQLFTSGTTGEPKAALLRHQNLLGYVLGTIDFASAEEDEATLVSVPPYHIAGISAILSSIYAMRRIVQLPQFTPAEWLKQCCDQSVTNAFVVPTMLTRIIAHIDETNEQPNLQALRALAFGGGKMPLPVVERALTLFPEVAFANAYGLTETSSTIALLGPEDHREAHNHPDPLVARRLDSVGKPLPTVEVEIRGEDGSVLGPNELGEVFVRGPQVSGEYQGRKLTDDDGWFPTRDSGFIDDHGFLFLAGRIDDVIVRGGENISPGEVEKVLRSHDGVEDVAVVGVPSVEWGETLAAAVVLKPAVTVTEQELQDLVRKQLRSSRVPEHIRFVDALPYNEMGKLLRRNVKAIFAD</sequence>
<evidence type="ECO:0000259" key="3">
    <source>
        <dbReference type="Pfam" id="PF00501"/>
    </source>
</evidence>
<organism evidence="5 6">
    <name type="scientific">Sphingobium wenxiniae (strain DSM 21828 / CGMCC 1.7748 / JZ-1)</name>
    <dbReference type="NCBI Taxonomy" id="595605"/>
    <lineage>
        <taxon>Bacteria</taxon>
        <taxon>Pseudomonadati</taxon>
        <taxon>Pseudomonadota</taxon>
        <taxon>Alphaproteobacteria</taxon>
        <taxon>Sphingomonadales</taxon>
        <taxon>Sphingomonadaceae</taxon>
        <taxon>Sphingobium</taxon>
    </lineage>
</organism>
<gene>
    <name evidence="5" type="ORF">IQ35_00605</name>
</gene>
<dbReference type="PANTHER" id="PTHR43201">
    <property type="entry name" value="ACYL-COA SYNTHETASE"/>
    <property type="match status" value="1"/>
</dbReference>
<proteinExistence type="inferred from homology"/>
<dbReference type="Gene3D" id="3.40.50.12780">
    <property type="entry name" value="N-terminal domain of ligase-like"/>
    <property type="match status" value="1"/>
</dbReference>
<dbReference type="InterPro" id="IPR025110">
    <property type="entry name" value="AMP-bd_C"/>
</dbReference>
<protein>
    <submittedName>
        <fullName evidence="5">Acyl-CoA synthetase (AMP-forming)/AMP-acid ligase II</fullName>
    </submittedName>
</protein>
<keyword evidence="2 5" id="KW-0436">Ligase</keyword>
<comment type="caution">
    <text evidence="5">The sequence shown here is derived from an EMBL/GenBank/DDBJ whole genome shotgun (WGS) entry which is preliminary data.</text>
</comment>
<dbReference type="Proteomes" id="UP000316624">
    <property type="component" value="Unassembled WGS sequence"/>
</dbReference>
<evidence type="ECO:0000256" key="2">
    <source>
        <dbReference type="ARBA" id="ARBA00022598"/>
    </source>
</evidence>
<dbReference type="SUPFAM" id="SSF56801">
    <property type="entry name" value="Acetyl-CoA synthetase-like"/>
    <property type="match status" value="1"/>
</dbReference>
<feature type="domain" description="AMP-binding enzyme C-terminal" evidence="4">
    <location>
        <begin position="411"/>
        <end position="486"/>
    </location>
</feature>
<reference evidence="5 6" key="1">
    <citation type="journal article" date="2015" name="Stand. Genomic Sci.">
        <title>Genomic Encyclopedia of Bacterial and Archaeal Type Strains, Phase III: the genomes of soil and plant-associated and newly described type strains.</title>
        <authorList>
            <person name="Whitman W.B."/>
            <person name="Woyke T."/>
            <person name="Klenk H.P."/>
            <person name="Zhou Y."/>
            <person name="Lilburn T.G."/>
            <person name="Beck B.J."/>
            <person name="De Vos P."/>
            <person name="Vandamme P."/>
            <person name="Eisen J.A."/>
            <person name="Garrity G."/>
            <person name="Hugenholtz P."/>
            <person name="Kyrpides N.C."/>
        </authorList>
    </citation>
    <scope>NUCLEOTIDE SEQUENCE [LARGE SCALE GENOMIC DNA]</scope>
    <source>
        <strain evidence="5 6">CGMCC 1.7748</strain>
    </source>
</reference>
<comment type="similarity">
    <text evidence="1">Belongs to the ATP-dependent AMP-binding enzyme family.</text>
</comment>
<evidence type="ECO:0000259" key="4">
    <source>
        <dbReference type="Pfam" id="PF13193"/>
    </source>
</evidence>
<dbReference type="InterPro" id="IPR042099">
    <property type="entry name" value="ANL_N_sf"/>
</dbReference>
<dbReference type="Gene3D" id="3.30.300.30">
    <property type="match status" value="1"/>
</dbReference>
<evidence type="ECO:0000313" key="6">
    <source>
        <dbReference type="Proteomes" id="UP000316624"/>
    </source>
</evidence>
<dbReference type="EMBL" id="VLKK01000002">
    <property type="protein sequence ID" value="TWH96674.1"/>
    <property type="molecule type" value="Genomic_DNA"/>
</dbReference>